<name>A0A9F5MQH1_PYTBI</name>
<evidence type="ECO:0000313" key="8">
    <source>
        <dbReference type="Proteomes" id="UP000695026"/>
    </source>
</evidence>
<keyword evidence="5" id="KW-1133">Transmembrane helix</keyword>
<dbReference type="OMA" id="DYHITIS"/>
<dbReference type="GeneID" id="103048905"/>
<evidence type="ECO:0000256" key="5">
    <source>
        <dbReference type="SAM" id="Phobius"/>
    </source>
</evidence>
<feature type="signal peptide" evidence="6">
    <location>
        <begin position="1"/>
        <end position="19"/>
    </location>
</feature>
<evidence type="ECO:0000256" key="1">
    <source>
        <dbReference type="ARBA" id="ARBA00005399"/>
    </source>
</evidence>
<keyword evidence="4 9" id="KW-0675">Receptor</keyword>
<dbReference type="RefSeq" id="XP_025019775.1">
    <property type="nucleotide sequence ID" value="XM_025164007.1"/>
</dbReference>
<dbReference type="InterPro" id="IPR013783">
    <property type="entry name" value="Ig-like_fold"/>
</dbReference>
<dbReference type="SUPFAM" id="SSF49265">
    <property type="entry name" value="Fibronectin type III"/>
    <property type="match status" value="2"/>
</dbReference>
<evidence type="ECO:0000256" key="3">
    <source>
        <dbReference type="ARBA" id="ARBA00023157"/>
    </source>
</evidence>
<dbReference type="Pfam" id="PF01108">
    <property type="entry name" value="Tissue_fac"/>
    <property type="match status" value="1"/>
</dbReference>
<evidence type="ECO:0000313" key="9">
    <source>
        <dbReference type="RefSeq" id="XP_025019775.1"/>
    </source>
</evidence>
<reference evidence="9" key="1">
    <citation type="submission" date="2025-08" db="UniProtKB">
        <authorList>
            <consortium name="RefSeq"/>
        </authorList>
    </citation>
    <scope>IDENTIFICATION</scope>
    <source>
        <tissue evidence="9">Liver</tissue>
    </source>
</reference>
<keyword evidence="5" id="KW-0812">Transmembrane</keyword>
<dbReference type="CTD" id="58985"/>
<proteinExistence type="inferred from homology"/>
<dbReference type="Gene3D" id="2.60.40.10">
    <property type="entry name" value="Immunoglobulins"/>
    <property type="match status" value="2"/>
</dbReference>
<evidence type="ECO:0000256" key="4">
    <source>
        <dbReference type="ARBA" id="ARBA00023170"/>
    </source>
</evidence>
<protein>
    <submittedName>
        <fullName evidence="9">Interleukin-22 receptor subunit alpha-1</fullName>
    </submittedName>
</protein>
<sequence>MKMFFIFWVLCCLPGNSLGKRTPVIQQATFLSTNFENIFSWKVTEETPPGTLYDVQYNKYGETWQNKPECQNITQNFCNLTHETEDFNERYYARVRAIVPNCCVSDWVRSYRFCPRENSKYIGQIQKKPDVKYTLSVQSIKFVIQPPYTPFRDEDNFPLTVADIFNQLDIVFHYEITIFCTKTQLMWTKIERNEEFEITDLDPDTEYNGTISIIYSDKISKPYVFQVRTLSDNTWLPYLFGMLIFLIIFIFGTVCYFICKYVKQHTIQQPTSLDFKDISRFQPLILNVEYALSPYDLSKFIQPEVHSAEVSHHIWGMPEDQKLFNPTETGYQQQSKTSPFQSPAQRSDLAVGYAPQVIKNSRLRTLRVNPSTLTYGLCIEGATLKANQVIKLDSFVSNGHYKAQRPERTNQELQETKIHQEAGLIVETIPQIQHFPLQEDSKGLPQESPCLLGEWIPATVGGRTGSYRKQAELPPSSLEAGQNAILDGGDSLLLTDPPPPLFPPSSCNNLPQGHSTGQQPTFNLLAWTDNFLHSNPFGFQVTDYLAQGNQGLKSEPQSLDIAPNTQDSNQINKPLPSLFRDLELKLQWDCRPEENAATF</sequence>
<gene>
    <name evidence="9" type="primary">IL22RA1</name>
</gene>
<dbReference type="InterPro" id="IPR050650">
    <property type="entry name" value="Type-II_Cytokine-TF_Rcpt"/>
</dbReference>
<dbReference type="InterPro" id="IPR003961">
    <property type="entry name" value="FN3_dom"/>
</dbReference>
<dbReference type="PANTHER" id="PTHR20859:SF53">
    <property type="entry name" value="INTERLEUKIN-22 RECEPTOR SUBUNIT ALPHA-1"/>
    <property type="match status" value="1"/>
</dbReference>
<feature type="chain" id="PRO_5039903475" evidence="6">
    <location>
        <begin position="20"/>
        <end position="599"/>
    </location>
</feature>
<dbReference type="AlphaFoldDB" id="A0A9F5MQH1"/>
<organism evidence="8 9">
    <name type="scientific">Python bivittatus</name>
    <name type="common">Burmese python</name>
    <name type="synonym">Python molurus bivittatus</name>
    <dbReference type="NCBI Taxonomy" id="176946"/>
    <lineage>
        <taxon>Eukaryota</taxon>
        <taxon>Metazoa</taxon>
        <taxon>Chordata</taxon>
        <taxon>Craniata</taxon>
        <taxon>Vertebrata</taxon>
        <taxon>Euteleostomi</taxon>
        <taxon>Lepidosauria</taxon>
        <taxon>Squamata</taxon>
        <taxon>Bifurcata</taxon>
        <taxon>Unidentata</taxon>
        <taxon>Episquamata</taxon>
        <taxon>Toxicofera</taxon>
        <taxon>Serpentes</taxon>
        <taxon>Henophidia</taxon>
        <taxon>Pythonidae</taxon>
        <taxon>Python</taxon>
    </lineage>
</organism>
<dbReference type="FunFam" id="2.60.40.10:FF:000348">
    <property type="entry name" value="Interleukin 20 receptor subunit alpha"/>
    <property type="match status" value="1"/>
</dbReference>
<dbReference type="GO" id="GO:0005886">
    <property type="term" value="C:plasma membrane"/>
    <property type="evidence" value="ECO:0007669"/>
    <property type="project" value="TreeGrafter"/>
</dbReference>
<evidence type="ECO:0000256" key="6">
    <source>
        <dbReference type="SAM" id="SignalP"/>
    </source>
</evidence>
<dbReference type="KEGG" id="pbi:103048905"/>
<evidence type="ECO:0000256" key="2">
    <source>
        <dbReference type="ARBA" id="ARBA00022729"/>
    </source>
</evidence>
<keyword evidence="5" id="KW-0472">Membrane</keyword>
<accession>A0A9F5MQH1</accession>
<feature type="domain" description="Fibronectin type-III" evidence="7">
    <location>
        <begin position="3"/>
        <end position="101"/>
    </location>
</feature>
<dbReference type="GO" id="GO:0004896">
    <property type="term" value="F:cytokine receptor activity"/>
    <property type="evidence" value="ECO:0007669"/>
    <property type="project" value="TreeGrafter"/>
</dbReference>
<keyword evidence="3" id="KW-1015">Disulfide bond</keyword>
<dbReference type="InterPro" id="IPR036116">
    <property type="entry name" value="FN3_sf"/>
</dbReference>
<feature type="transmembrane region" description="Helical" evidence="5">
    <location>
        <begin position="235"/>
        <end position="259"/>
    </location>
</feature>
<dbReference type="OrthoDB" id="9908819at2759"/>
<keyword evidence="8" id="KW-1185">Reference proteome</keyword>
<evidence type="ECO:0000259" key="7">
    <source>
        <dbReference type="Pfam" id="PF01108"/>
    </source>
</evidence>
<dbReference type="PANTHER" id="PTHR20859">
    <property type="entry name" value="INTERFERON/INTERLEUKIN RECEPTOR"/>
    <property type="match status" value="1"/>
</dbReference>
<dbReference type="Proteomes" id="UP000695026">
    <property type="component" value="Unplaced"/>
</dbReference>
<comment type="similarity">
    <text evidence="1">Belongs to the type II cytokine receptor family.</text>
</comment>
<keyword evidence="2 6" id="KW-0732">Signal</keyword>